<comment type="catalytic activity">
    <reaction evidence="9 12">
        <text>O-phospho-L-seryl-[protein] + H2O = L-seryl-[protein] + phosphate</text>
        <dbReference type="Rhea" id="RHEA:20629"/>
        <dbReference type="Rhea" id="RHEA-COMP:9863"/>
        <dbReference type="Rhea" id="RHEA-COMP:11604"/>
        <dbReference type="ChEBI" id="CHEBI:15377"/>
        <dbReference type="ChEBI" id="CHEBI:29999"/>
        <dbReference type="ChEBI" id="CHEBI:43474"/>
        <dbReference type="ChEBI" id="CHEBI:83421"/>
        <dbReference type="EC" id="3.1.3.16"/>
    </reaction>
</comment>
<dbReference type="Gene3D" id="1.25.40.820">
    <property type="match status" value="1"/>
</dbReference>
<comment type="function">
    <text evidence="12">Putative RNA polymerase II subunit B1 C-terminal domain (CTD) phosphatase involved in RNA polymerase II transcription regulation.</text>
</comment>
<evidence type="ECO:0000256" key="5">
    <source>
        <dbReference type="ARBA" id="ARBA00022801"/>
    </source>
</evidence>
<evidence type="ECO:0000256" key="1">
    <source>
        <dbReference type="ARBA" id="ARBA00004123"/>
    </source>
</evidence>
<evidence type="ECO:0000256" key="11">
    <source>
        <dbReference type="PROSITE-ProRule" id="PRU00812"/>
    </source>
</evidence>
<dbReference type="PANTHER" id="PTHR14732">
    <property type="entry name" value="RNA POLYMERASE II SUBUNIT B1 CTD PHOSPHATASE RPAP2-RELATED"/>
    <property type="match status" value="1"/>
</dbReference>
<keyword evidence="5 12" id="KW-0378">Hydrolase</keyword>
<dbReference type="GO" id="GO:0005737">
    <property type="term" value="C:cytoplasm"/>
    <property type="evidence" value="ECO:0007669"/>
    <property type="project" value="TreeGrafter"/>
</dbReference>
<dbReference type="InterPro" id="IPR039693">
    <property type="entry name" value="Rtr1/RPAP2"/>
</dbReference>
<organism evidence="14 15">
    <name type="scientific">Maudiozyma humilis</name>
    <name type="common">Sour dough yeast</name>
    <name type="synonym">Kazachstania humilis</name>
    <dbReference type="NCBI Taxonomy" id="51915"/>
    <lineage>
        <taxon>Eukaryota</taxon>
        <taxon>Fungi</taxon>
        <taxon>Dikarya</taxon>
        <taxon>Ascomycota</taxon>
        <taxon>Saccharomycotina</taxon>
        <taxon>Saccharomycetes</taxon>
        <taxon>Saccharomycetales</taxon>
        <taxon>Saccharomycetaceae</taxon>
        <taxon>Maudiozyma</taxon>
    </lineage>
</organism>
<gene>
    <name evidence="14" type="ORF">DAKH74_026840</name>
</gene>
<evidence type="ECO:0000256" key="9">
    <source>
        <dbReference type="ARBA" id="ARBA00047761"/>
    </source>
</evidence>
<dbReference type="InterPro" id="IPR038534">
    <property type="entry name" value="Rtr1/RPAP2_sf"/>
</dbReference>
<comment type="catalytic activity">
    <reaction evidence="10 12">
        <text>O-phospho-L-threonyl-[protein] + H2O = L-threonyl-[protein] + phosphate</text>
        <dbReference type="Rhea" id="RHEA:47004"/>
        <dbReference type="Rhea" id="RHEA-COMP:11060"/>
        <dbReference type="Rhea" id="RHEA-COMP:11605"/>
        <dbReference type="ChEBI" id="CHEBI:15377"/>
        <dbReference type="ChEBI" id="CHEBI:30013"/>
        <dbReference type="ChEBI" id="CHEBI:43474"/>
        <dbReference type="ChEBI" id="CHEBI:61977"/>
        <dbReference type="EC" id="3.1.3.16"/>
    </reaction>
</comment>
<evidence type="ECO:0000313" key="14">
    <source>
        <dbReference type="EMBL" id="GMM56068.1"/>
    </source>
</evidence>
<dbReference type="GO" id="GO:0008420">
    <property type="term" value="F:RNA polymerase II CTD heptapeptide repeat phosphatase activity"/>
    <property type="evidence" value="ECO:0007669"/>
    <property type="project" value="UniProtKB-UniRule"/>
</dbReference>
<dbReference type="EMBL" id="BTGD01000006">
    <property type="protein sequence ID" value="GMM56068.1"/>
    <property type="molecule type" value="Genomic_DNA"/>
</dbReference>
<accession>A0AAV5RZP2</accession>
<dbReference type="Proteomes" id="UP001377567">
    <property type="component" value="Unassembled WGS sequence"/>
</dbReference>
<dbReference type="Pfam" id="PF04181">
    <property type="entry name" value="RPAP2_Rtr1"/>
    <property type="match status" value="1"/>
</dbReference>
<evidence type="ECO:0000256" key="8">
    <source>
        <dbReference type="ARBA" id="ARBA00023242"/>
    </source>
</evidence>
<reference evidence="14 15" key="1">
    <citation type="journal article" date="2023" name="Elife">
        <title>Identification of key yeast species and microbe-microbe interactions impacting larval growth of Drosophila in the wild.</title>
        <authorList>
            <person name="Mure A."/>
            <person name="Sugiura Y."/>
            <person name="Maeda R."/>
            <person name="Honda K."/>
            <person name="Sakurai N."/>
            <person name="Takahashi Y."/>
            <person name="Watada M."/>
            <person name="Katoh T."/>
            <person name="Gotoh A."/>
            <person name="Gotoh Y."/>
            <person name="Taniguchi I."/>
            <person name="Nakamura K."/>
            <person name="Hayashi T."/>
            <person name="Katayama T."/>
            <person name="Uemura T."/>
            <person name="Hattori Y."/>
        </authorList>
    </citation>
    <scope>NUCLEOTIDE SEQUENCE [LARGE SCALE GENOMIC DNA]</scope>
    <source>
        <strain evidence="14 15">KH-74</strain>
    </source>
</reference>
<sequence length="252" mass="28786">MTITLSDIDTLVLKPFQNHRQLSMKESETLTLELLALLCDDHVDSGVTLKYIARLITPDTYDDLIEERNLNHLCGYPLCHRPPERHSQHSDLTVHHGSTGIMASQHNDAIIKRFLWENNPYAYLSKFCSKFHFRCSQFYQVQLSEEALFSRTGIHLINDKLEKNGAVTSGVSHLEQYNVTLFEDLLREKSSEEDIKSLIVGLKKLGLHTSSSGEAENAEDKLLEDELSQWLGEIKIVEESNPPLLGDLQRER</sequence>
<dbReference type="InterPro" id="IPR007308">
    <property type="entry name" value="Rtr1/RPAP2_dom"/>
</dbReference>
<protein>
    <recommendedName>
        <fullName evidence="12">RNA polymerase II subunit B1 CTD phosphatase RPAP2 homolog</fullName>
        <ecNumber evidence="12">3.1.3.16</ecNumber>
    </recommendedName>
</protein>
<comment type="similarity">
    <text evidence="2 11 12">Belongs to the RPAP2 family.</text>
</comment>
<dbReference type="AlphaFoldDB" id="A0AAV5RZP2"/>
<keyword evidence="8 12" id="KW-0539">Nucleus</keyword>
<evidence type="ECO:0000313" key="15">
    <source>
        <dbReference type="Proteomes" id="UP001377567"/>
    </source>
</evidence>
<keyword evidence="7 12" id="KW-0904">Protein phosphatase</keyword>
<dbReference type="PANTHER" id="PTHR14732:SF0">
    <property type="entry name" value="RNA POLYMERASE II SUBUNIT B1 CTD PHOSPHATASE RPAP2-RELATED"/>
    <property type="match status" value="1"/>
</dbReference>
<evidence type="ECO:0000259" key="13">
    <source>
        <dbReference type="PROSITE" id="PS51479"/>
    </source>
</evidence>
<keyword evidence="3 12" id="KW-0479">Metal-binding</keyword>
<keyword evidence="6 12" id="KW-0862">Zinc</keyword>
<keyword evidence="4 12" id="KW-0863">Zinc-finger</keyword>
<comment type="caution">
    <text evidence="14">The sequence shown here is derived from an EMBL/GenBank/DDBJ whole genome shotgun (WGS) entry which is preliminary data.</text>
</comment>
<dbReference type="GO" id="GO:0008270">
    <property type="term" value="F:zinc ion binding"/>
    <property type="evidence" value="ECO:0007669"/>
    <property type="project" value="UniProtKB-KW"/>
</dbReference>
<evidence type="ECO:0000256" key="2">
    <source>
        <dbReference type="ARBA" id="ARBA00005676"/>
    </source>
</evidence>
<evidence type="ECO:0000256" key="7">
    <source>
        <dbReference type="ARBA" id="ARBA00022912"/>
    </source>
</evidence>
<evidence type="ECO:0000256" key="4">
    <source>
        <dbReference type="ARBA" id="ARBA00022771"/>
    </source>
</evidence>
<proteinExistence type="inferred from homology"/>
<evidence type="ECO:0000256" key="6">
    <source>
        <dbReference type="ARBA" id="ARBA00022833"/>
    </source>
</evidence>
<dbReference type="GO" id="GO:0005634">
    <property type="term" value="C:nucleus"/>
    <property type="evidence" value="ECO:0007669"/>
    <property type="project" value="UniProtKB-SubCell"/>
</dbReference>
<name>A0AAV5RZP2_MAUHU</name>
<evidence type="ECO:0000256" key="10">
    <source>
        <dbReference type="ARBA" id="ARBA00048336"/>
    </source>
</evidence>
<keyword evidence="15" id="KW-1185">Reference proteome</keyword>
<comment type="subcellular location">
    <subcellularLocation>
        <location evidence="1 12">Nucleus</location>
    </subcellularLocation>
</comment>
<dbReference type="GO" id="GO:0043175">
    <property type="term" value="F:RNA polymerase core enzyme binding"/>
    <property type="evidence" value="ECO:0007669"/>
    <property type="project" value="UniProtKB-UniRule"/>
</dbReference>
<evidence type="ECO:0000256" key="3">
    <source>
        <dbReference type="ARBA" id="ARBA00022723"/>
    </source>
</evidence>
<evidence type="ECO:0000256" key="12">
    <source>
        <dbReference type="RuleBase" id="RU367080"/>
    </source>
</evidence>
<dbReference type="EC" id="3.1.3.16" evidence="12"/>
<feature type="domain" description="RTR1-type" evidence="13">
    <location>
        <begin position="51"/>
        <end position="152"/>
    </location>
</feature>
<dbReference type="PROSITE" id="PS51479">
    <property type="entry name" value="ZF_RTR1"/>
    <property type="match status" value="1"/>
</dbReference>